<protein>
    <submittedName>
        <fullName evidence="4">Opine oxidase subunit A</fullName>
        <ecNumber evidence="4">1.-.-.-</ecNumber>
    </submittedName>
</protein>
<accession>A0A375CRB2</accession>
<evidence type="ECO:0000256" key="1">
    <source>
        <dbReference type="ARBA" id="ARBA00023002"/>
    </source>
</evidence>
<keyword evidence="1 4" id="KW-0560">Oxidoreductase</keyword>
<gene>
    <name evidence="4" type="primary">ooxA</name>
    <name evidence="4" type="ORF">CBM2589_U10262</name>
</gene>
<dbReference type="InterPro" id="IPR023753">
    <property type="entry name" value="FAD/NAD-binding_dom"/>
</dbReference>
<dbReference type="RefSeq" id="WP_116343065.1">
    <property type="nucleotide sequence ID" value="NZ_OFSP01000078.1"/>
</dbReference>
<dbReference type="Gene3D" id="3.50.50.60">
    <property type="entry name" value="FAD/NAD(P)-binding domain"/>
    <property type="match status" value="2"/>
</dbReference>
<dbReference type="InterPro" id="IPR041117">
    <property type="entry name" value="SoxA_A3"/>
</dbReference>
<dbReference type="InterPro" id="IPR017224">
    <property type="entry name" value="Opine_Oxase_asu/HCN_bsu"/>
</dbReference>
<dbReference type="SUPFAM" id="SSF51905">
    <property type="entry name" value="FAD/NAD(P)-binding domain"/>
    <property type="match status" value="1"/>
</dbReference>
<dbReference type="Pfam" id="PF07992">
    <property type="entry name" value="Pyr_redox_2"/>
    <property type="match status" value="1"/>
</dbReference>
<evidence type="ECO:0000259" key="2">
    <source>
        <dbReference type="Pfam" id="PF07992"/>
    </source>
</evidence>
<dbReference type="Pfam" id="PF17806">
    <property type="entry name" value="SO_alpha_A3"/>
    <property type="match status" value="1"/>
</dbReference>
<evidence type="ECO:0000313" key="5">
    <source>
        <dbReference type="Proteomes" id="UP000256297"/>
    </source>
</evidence>
<dbReference type="InterPro" id="IPR036188">
    <property type="entry name" value="FAD/NAD-bd_sf"/>
</dbReference>
<dbReference type="PANTHER" id="PTHR42949">
    <property type="entry name" value="ANAEROBIC GLYCEROL-3-PHOSPHATE DEHYDROGENASE SUBUNIT B"/>
    <property type="match status" value="1"/>
</dbReference>
<sequence>MKAHRNVDHTADANVGGGFTHDLVIIGAGPAGMTAAATASAYGLRTVLLDEQRRPGGQIYRNVTAAPASVASLLGPDYRHGAELTQRFAASGVEVHHNTLVWDVEHDLTVYAQQSGRSFHVRAPQLLVATGAMERPSPMPGWTLPGVLNAGAAQIALKTSAQVPDGNVVLVGGGPLLLLVACQLLQAGAKIAGIVDTTPASNRARALPHLVGALGAPKMLGKGLRMLWNLRRARIPVWKQCTGVRIEGDERVQTVSFTVGSATCRIAADTVLLHHGVVPNTQISRLLRVKHDWSDEQLAWQPVLDDWGQTSLPGFRMAGDGAAIAGALAAEASGSIAAIGAAAALGKFDMTRAVHLAGPWRARLASQRRIRPFLDALYRPPEWLTDCADETVVCRCEEVTAGNVREMARLGCEGPNQTKFFSRCGMGPCQGRMCGITVTQVLAKALNRTPVEVGAYRIRAPLKPVSLGSVAALAQSTKPVGSTSKQ</sequence>
<name>A0A375CRB2_9BURK</name>
<dbReference type="AlphaFoldDB" id="A0A375CRB2"/>
<feature type="domain" description="FAD/NAD(P)-binding" evidence="2">
    <location>
        <begin position="22"/>
        <end position="332"/>
    </location>
</feature>
<reference evidence="5" key="1">
    <citation type="submission" date="2018-01" db="EMBL/GenBank/DDBJ databases">
        <authorList>
            <person name="Gaut B.S."/>
            <person name="Morton B.R."/>
            <person name="Clegg M.T."/>
            <person name="Duvall M.R."/>
        </authorList>
    </citation>
    <scope>NUCLEOTIDE SEQUENCE [LARGE SCALE GENOMIC DNA]</scope>
</reference>
<dbReference type="EC" id="1.-.-.-" evidence="4"/>
<dbReference type="Gene3D" id="1.10.10.1100">
    <property type="entry name" value="BFD-like [2Fe-2S]-binding domain"/>
    <property type="match status" value="1"/>
</dbReference>
<dbReference type="PRINTS" id="PR00469">
    <property type="entry name" value="PNDRDTASEII"/>
</dbReference>
<dbReference type="GO" id="GO:0016491">
    <property type="term" value="F:oxidoreductase activity"/>
    <property type="evidence" value="ECO:0007669"/>
    <property type="project" value="UniProtKB-KW"/>
</dbReference>
<evidence type="ECO:0000259" key="3">
    <source>
        <dbReference type="Pfam" id="PF17806"/>
    </source>
</evidence>
<dbReference type="PIRSF" id="PIRSF037495">
    <property type="entry name" value="Opine_OX_OoxA/HcnB"/>
    <property type="match status" value="1"/>
</dbReference>
<dbReference type="EMBL" id="OFSP01000078">
    <property type="protein sequence ID" value="SOY77760.1"/>
    <property type="molecule type" value="Genomic_DNA"/>
</dbReference>
<dbReference type="CDD" id="cd19946">
    <property type="entry name" value="GlpA-like_Fer2_BFD-like"/>
    <property type="match status" value="1"/>
</dbReference>
<evidence type="ECO:0000313" key="4">
    <source>
        <dbReference type="EMBL" id="SOY77760.1"/>
    </source>
</evidence>
<dbReference type="InterPro" id="IPR041854">
    <property type="entry name" value="BFD-like_2Fe2S-bd_dom_sf"/>
</dbReference>
<dbReference type="PRINTS" id="PR00368">
    <property type="entry name" value="FADPNR"/>
</dbReference>
<organism evidence="4 5">
    <name type="scientific">Cupriavidus taiwanensis</name>
    <dbReference type="NCBI Taxonomy" id="164546"/>
    <lineage>
        <taxon>Bacteria</taxon>
        <taxon>Pseudomonadati</taxon>
        <taxon>Pseudomonadota</taxon>
        <taxon>Betaproteobacteria</taxon>
        <taxon>Burkholderiales</taxon>
        <taxon>Burkholderiaceae</taxon>
        <taxon>Cupriavidus</taxon>
    </lineage>
</organism>
<proteinExistence type="predicted"/>
<dbReference type="InterPro" id="IPR051691">
    <property type="entry name" value="Metab_Enz_Cyan_OpOx_G3PDH"/>
</dbReference>
<feature type="domain" description="SoxA A3" evidence="3">
    <location>
        <begin position="393"/>
        <end position="472"/>
    </location>
</feature>
<dbReference type="Proteomes" id="UP000256297">
    <property type="component" value="Unassembled WGS sequence"/>
</dbReference>
<comment type="caution">
    <text evidence="4">The sequence shown here is derived from an EMBL/GenBank/DDBJ whole genome shotgun (WGS) entry which is preliminary data.</text>
</comment>
<dbReference type="PANTHER" id="PTHR42949:SF3">
    <property type="entry name" value="ANAEROBIC GLYCEROL-3-PHOSPHATE DEHYDROGENASE SUBUNIT B"/>
    <property type="match status" value="1"/>
</dbReference>